<organism evidence="2 3">
    <name type="scientific">Parascaris univalens</name>
    <name type="common">Nematode worm</name>
    <dbReference type="NCBI Taxonomy" id="6257"/>
    <lineage>
        <taxon>Eukaryota</taxon>
        <taxon>Metazoa</taxon>
        <taxon>Ecdysozoa</taxon>
        <taxon>Nematoda</taxon>
        <taxon>Chromadorea</taxon>
        <taxon>Rhabditida</taxon>
        <taxon>Spirurina</taxon>
        <taxon>Ascaridomorpha</taxon>
        <taxon>Ascaridoidea</taxon>
        <taxon>Ascarididae</taxon>
        <taxon>Parascaris</taxon>
    </lineage>
</organism>
<dbReference type="WBParaSite" id="PgR053_g011_t02">
    <property type="protein sequence ID" value="PgR053_g011_t02"/>
    <property type="gene ID" value="PgR053_g011"/>
</dbReference>
<evidence type="ECO:0000313" key="2">
    <source>
        <dbReference type="Proteomes" id="UP000887569"/>
    </source>
</evidence>
<evidence type="ECO:0000313" key="3">
    <source>
        <dbReference type="WBParaSite" id="PgR053_g011_t02"/>
    </source>
</evidence>
<keyword evidence="2" id="KW-1185">Reference proteome</keyword>
<reference evidence="3" key="1">
    <citation type="submission" date="2022-11" db="UniProtKB">
        <authorList>
            <consortium name="WormBaseParasite"/>
        </authorList>
    </citation>
    <scope>IDENTIFICATION</scope>
</reference>
<feature type="compositionally biased region" description="Basic residues" evidence="1">
    <location>
        <begin position="102"/>
        <end position="113"/>
    </location>
</feature>
<dbReference type="AlphaFoldDB" id="A0A915BQX9"/>
<evidence type="ECO:0000256" key="1">
    <source>
        <dbReference type="SAM" id="MobiDB-lite"/>
    </source>
</evidence>
<sequence>MSYLHTQSESWWHQESWEMEQHWRKQRHVDSEVERLYDPESGRRRSSITELNSNITKSVSEKNFQSGTSSGRVKKPFAEVEFNDEDRSGINKEALQWQQRLGHQRFSKRKNGRQRRESINEPGTLERVNSGISKGIVGEFRIPLLSNA</sequence>
<feature type="compositionally biased region" description="Polar residues" evidence="1">
    <location>
        <begin position="48"/>
        <end position="71"/>
    </location>
</feature>
<dbReference type="Proteomes" id="UP000887569">
    <property type="component" value="Unplaced"/>
</dbReference>
<proteinExistence type="predicted"/>
<feature type="compositionally biased region" description="Basic and acidic residues" evidence="1">
    <location>
        <begin position="23"/>
        <end position="43"/>
    </location>
</feature>
<feature type="region of interest" description="Disordered" evidence="1">
    <location>
        <begin position="100"/>
        <end position="126"/>
    </location>
</feature>
<accession>A0A915BQX9</accession>
<name>A0A915BQX9_PARUN</name>
<protein>
    <submittedName>
        <fullName evidence="3">Bursicon</fullName>
    </submittedName>
</protein>
<feature type="region of interest" description="Disordered" evidence="1">
    <location>
        <begin position="23"/>
        <end position="76"/>
    </location>
</feature>